<gene>
    <name evidence="1" type="ORF">DFP90_103282</name>
</gene>
<dbReference type="RefSeq" id="WP_115936367.1">
    <property type="nucleotide sequence ID" value="NZ_QRDW01000003.1"/>
</dbReference>
<organism evidence="1 2">
    <name type="scientific">Aestuariispira insulae</name>
    <dbReference type="NCBI Taxonomy" id="1461337"/>
    <lineage>
        <taxon>Bacteria</taxon>
        <taxon>Pseudomonadati</taxon>
        <taxon>Pseudomonadota</taxon>
        <taxon>Alphaproteobacteria</taxon>
        <taxon>Rhodospirillales</taxon>
        <taxon>Kiloniellaceae</taxon>
        <taxon>Aestuariispira</taxon>
    </lineage>
</organism>
<sequence length="267" mass="29671">MTEYNLLPKLCGAKRVWVVGAIHGDATRLYALHDKIAEKVRPGDRLVYTGNMIGVGPQSCATLDELLTFRRWFLSIPPFVHNDDIIYLRGAQEEMWQKLLQLQFARHPDQVLDWMLPKGLEATIRAYGFDPAEGRTLAREGTVALTHWTQALQETVHKNPGHDQIMVALRHAARTDNGKLLLVNAGLDITKPLDRQADAFWWAGRSFAQAENGFDDYIRVIRGYDPDHKGLAEKGTCLTLDGGCGYGGPLAAACLDPDGALLDLIKV</sequence>
<comment type="caution">
    <text evidence="1">The sequence shown here is derived from an EMBL/GenBank/DDBJ whole genome shotgun (WGS) entry which is preliminary data.</text>
</comment>
<evidence type="ECO:0000313" key="2">
    <source>
        <dbReference type="Proteomes" id="UP000256845"/>
    </source>
</evidence>
<dbReference type="EMBL" id="QRDW01000003">
    <property type="protein sequence ID" value="RED51480.1"/>
    <property type="molecule type" value="Genomic_DNA"/>
</dbReference>
<dbReference type="Proteomes" id="UP000256845">
    <property type="component" value="Unassembled WGS sequence"/>
</dbReference>
<dbReference type="AlphaFoldDB" id="A0A3D9HPS9"/>
<protein>
    <recommendedName>
        <fullName evidence="3">Calcineurin-like phosphoesterase family protein</fullName>
    </recommendedName>
</protein>
<name>A0A3D9HPS9_9PROT</name>
<accession>A0A3D9HPS9</accession>
<reference evidence="1 2" key="1">
    <citation type="submission" date="2018-07" db="EMBL/GenBank/DDBJ databases">
        <title>Genomic Encyclopedia of Type Strains, Phase III (KMG-III): the genomes of soil and plant-associated and newly described type strains.</title>
        <authorList>
            <person name="Whitman W."/>
        </authorList>
    </citation>
    <scope>NUCLEOTIDE SEQUENCE [LARGE SCALE GENOMIC DNA]</scope>
    <source>
        <strain evidence="1 2">CECT 8488</strain>
    </source>
</reference>
<dbReference type="OrthoDB" id="9807890at2"/>
<dbReference type="SUPFAM" id="SSF56300">
    <property type="entry name" value="Metallo-dependent phosphatases"/>
    <property type="match status" value="1"/>
</dbReference>
<keyword evidence="2" id="KW-1185">Reference proteome</keyword>
<dbReference type="InterPro" id="IPR029052">
    <property type="entry name" value="Metallo-depent_PP-like"/>
</dbReference>
<dbReference type="Gene3D" id="3.60.21.10">
    <property type="match status" value="1"/>
</dbReference>
<proteinExistence type="predicted"/>
<evidence type="ECO:0008006" key="3">
    <source>
        <dbReference type="Google" id="ProtNLM"/>
    </source>
</evidence>
<evidence type="ECO:0000313" key="1">
    <source>
        <dbReference type="EMBL" id="RED51480.1"/>
    </source>
</evidence>